<dbReference type="InterPro" id="IPR020845">
    <property type="entry name" value="AMP-binding_CS"/>
</dbReference>
<dbReference type="PANTHER" id="PTHR43605:SF10">
    <property type="entry name" value="ACYL-COA SYNTHETASE MEDIUM CHAIN FAMILY MEMBER 3"/>
    <property type="match status" value="1"/>
</dbReference>
<evidence type="ECO:0000313" key="8">
    <source>
        <dbReference type="Proteomes" id="UP001595799"/>
    </source>
</evidence>
<evidence type="ECO:0000259" key="6">
    <source>
        <dbReference type="Pfam" id="PF13193"/>
    </source>
</evidence>
<dbReference type="Gene3D" id="3.30.300.30">
    <property type="match status" value="1"/>
</dbReference>
<reference evidence="8" key="1">
    <citation type="journal article" date="2019" name="Int. J. Syst. Evol. Microbiol.">
        <title>The Global Catalogue of Microorganisms (GCM) 10K type strain sequencing project: providing services to taxonomists for standard genome sequencing and annotation.</title>
        <authorList>
            <consortium name="The Broad Institute Genomics Platform"/>
            <consortium name="The Broad Institute Genome Sequencing Center for Infectious Disease"/>
            <person name="Wu L."/>
            <person name="Ma J."/>
        </authorList>
    </citation>
    <scope>NUCLEOTIDE SEQUENCE [LARGE SCALE GENOMIC DNA]</scope>
    <source>
        <strain evidence="8">CECT 8472</strain>
    </source>
</reference>
<dbReference type="RefSeq" id="WP_382422242.1">
    <property type="nucleotide sequence ID" value="NZ_JBHSCW010000004.1"/>
</dbReference>
<gene>
    <name evidence="7" type="ORF">ACFOW6_10125</name>
</gene>
<dbReference type="Pfam" id="PF13193">
    <property type="entry name" value="AMP-binding_C"/>
    <property type="match status" value="1"/>
</dbReference>
<comment type="similarity">
    <text evidence="1">Belongs to the ATP-dependent AMP-binding enzyme family.</text>
</comment>
<sequence length="555" mass="60749">MLNRGKTFDQVRSTFSWDIPEHYNIGVDVCDRWAERTPDRVAIIDIDPDNAVREYRYSDLKVMSNRLANALAARGIGRHEQAVGDRVGVLLPQRIETAVAHIAVAKLGCISIPLFTLFGPDALLHRLGDSGTKAVITDSTGVEKLVPLLDRLPALERIFCVDGAMGPAEDFAAACESQSESFEPVATRADDPALIIYTSGTTGNPKGALHAHRVLLGHLPGVEISHDFLPHEGDRFWTPADWAWIGGLLDVLMPALHHGIAVVACRLSKFTAEVAFELIRRHRIRNTFLPPTALKMMKLLPSEEVQGVKLRSVASGGETLGVELIEWGKQHLDVTINEFYGQTECNMIVSSCAALEPPLPGTMGYPVPGHVVDVLDEAAGTPQPDETEGAIAVLAPDPVMFLGYWNNPEATREKFVEGPRGKWLLTGDRGIRDAHGRIRFVGRHDDVISSAGYRIGPSEVEDCLLAHEAVRLAGVVGKPDPLRGSVVAAYVVLKDGFDPSETLAEDIAQFVKSRLAAHEYPRVVRFIEDMPMTTTGKIVRRTLRKMAEDEAAQEE</sequence>
<comment type="caution">
    <text evidence="7">The sequence shown here is derived from an EMBL/GenBank/DDBJ whole genome shotgun (WGS) entry which is preliminary data.</text>
</comment>
<evidence type="ECO:0000256" key="1">
    <source>
        <dbReference type="ARBA" id="ARBA00006432"/>
    </source>
</evidence>
<dbReference type="InterPro" id="IPR042099">
    <property type="entry name" value="ANL_N_sf"/>
</dbReference>
<dbReference type="Pfam" id="PF00501">
    <property type="entry name" value="AMP-binding"/>
    <property type="match status" value="1"/>
</dbReference>
<dbReference type="InterPro" id="IPR000873">
    <property type="entry name" value="AMP-dep_synth/lig_dom"/>
</dbReference>
<evidence type="ECO:0000259" key="5">
    <source>
        <dbReference type="Pfam" id="PF00501"/>
    </source>
</evidence>
<name>A0ABV8UMD1_9PROT</name>
<dbReference type="InterPro" id="IPR025110">
    <property type="entry name" value="AMP-bd_C"/>
</dbReference>
<dbReference type="EMBL" id="JBHSCW010000004">
    <property type="protein sequence ID" value="MFC4351897.1"/>
    <property type="molecule type" value="Genomic_DNA"/>
</dbReference>
<keyword evidence="4" id="KW-0067">ATP-binding</keyword>
<keyword evidence="8" id="KW-1185">Reference proteome</keyword>
<dbReference type="InterPro" id="IPR051087">
    <property type="entry name" value="Mitochondrial_ACSM"/>
</dbReference>
<dbReference type="InterPro" id="IPR045851">
    <property type="entry name" value="AMP-bd_C_sf"/>
</dbReference>
<organism evidence="7 8">
    <name type="scientific">Fodinicurvata halophila</name>
    <dbReference type="NCBI Taxonomy" id="1419723"/>
    <lineage>
        <taxon>Bacteria</taxon>
        <taxon>Pseudomonadati</taxon>
        <taxon>Pseudomonadota</taxon>
        <taxon>Alphaproteobacteria</taxon>
        <taxon>Rhodospirillales</taxon>
        <taxon>Rhodovibrionaceae</taxon>
        <taxon>Fodinicurvata</taxon>
    </lineage>
</organism>
<keyword evidence="2" id="KW-0436">Ligase</keyword>
<dbReference type="PANTHER" id="PTHR43605">
    <property type="entry name" value="ACYL-COENZYME A SYNTHETASE"/>
    <property type="match status" value="1"/>
</dbReference>
<accession>A0ABV8UMD1</accession>
<dbReference type="Gene3D" id="3.40.50.12780">
    <property type="entry name" value="N-terminal domain of ligase-like"/>
    <property type="match status" value="1"/>
</dbReference>
<feature type="domain" description="AMP-dependent synthetase/ligase" evidence="5">
    <location>
        <begin position="31"/>
        <end position="405"/>
    </location>
</feature>
<evidence type="ECO:0000256" key="3">
    <source>
        <dbReference type="ARBA" id="ARBA00022741"/>
    </source>
</evidence>
<protein>
    <submittedName>
        <fullName evidence="7">AMP-binding protein</fullName>
    </submittedName>
</protein>
<keyword evidence="3" id="KW-0547">Nucleotide-binding</keyword>
<dbReference type="PROSITE" id="PS00455">
    <property type="entry name" value="AMP_BINDING"/>
    <property type="match status" value="1"/>
</dbReference>
<feature type="domain" description="AMP-binding enzyme C-terminal" evidence="6">
    <location>
        <begin position="459"/>
        <end position="537"/>
    </location>
</feature>
<evidence type="ECO:0000256" key="4">
    <source>
        <dbReference type="ARBA" id="ARBA00022840"/>
    </source>
</evidence>
<dbReference type="SUPFAM" id="SSF56801">
    <property type="entry name" value="Acetyl-CoA synthetase-like"/>
    <property type="match status" value="1"/>
</dbReference>
<dbReference type="Proteomes" id="UP001595799">
    <property type="component" value="Unassembled WGS sequence"/>
</dbReference>
<proteinExistence type="inferred from homology"/>
<evidence type="ECO:0000313" key="7">
    <source>
        <dbReference type="EMBL" id="MFC4351897.1"/>
    </source>
</evidence>
<evidence type="ECO:0000256" key="2">
    <source>
        <dbReference type="ARBA" id="ARBA00022598"/>
    </source>
</evidence>